<dbReference type="InterPro" id="IPR050383">
    <property type="entry name" value="GlyoxalaseI/FosfomycinResist"/>
</dbReference>
<dbReference type="Pfam" id="PF00903">
    <property type="entry name" value="Glyoxalase"/>
    <property type="match status" value="1"/>
</dbReference>
<gene>
    <name evidence="3" type="ORF">ORAREDHAP_LOCUS45653</name>
</gene>
<name>A0A6J5XY48_PRUAR</name>
<dbReference type="AlphaFoldDB" id="A0A6J5XY48"/>
<dbReference type="CDD" id="cd07245">
    <property type="entry name" value="VOC_like"/>
    <property type="match status" value="1"/>
</dbReference>
<evidence type="ECO:0000259" key="2">
    <source>
        <dbReference type="PROSITE" id="PS51819"/>
    </source>
</evidence>
<evidence type="ECO:0000256" key="1">
    <source>
        <dbReference type="SAM" id="MobiDB-lite"/>
    </source>
</evidence>
<dbReference type="InterPro" id="IPR004360">
    <property type="entry name" value="Glyas_Fos-R_dOase_dom"/>
</dbReference>
<protein>
    <recommendedName>
        <fullName evidence="2">VOC domain-containing protein</fullName>
    </recommendedName>
</protein>
<dbReference type="EMBL" id="CAEKKB010000007">
    <property type="protein sequence ID" value="CAB4318579.1"/>
    <property type="molecule type" value="Genomic_DNA"/>
</dbReference>
<accession>A0A6J5XY48</accession>
<dbReference type="PANTHER" id="PTHR21366">
    <property type="entry name" value="GLYOXALASE FAMILY PROTEIN"/>
    <property type="match status" value="1"/>
</dbReference>
<dbReference type="Gene3D" id="3.10.180.10">
    <property type="entry name" value="2,3-Dihydroxybiphenyl 1,2-Dioxygenase, domain 1"/>
    <property type="match status" value="1"/>
</dbReference>
<dbReference type="InterPro" id="IPR029068">
    <property type="entry name" value="Glyas_Bleomycin-R_OHBP_Dase"/>
</dbReference>
<feature type="domain" description="VOC" evidence="2">
    <location>
        <begin position="138"/>
        <end position="261"/>
    </location>
</feature>
<feature type="compositionally biased region" description="Basic and acidic residues" evidence="1">
    <location>
        <begin position="201"/>
        <end position="212"/>
    </location>
</feature>
<sequence length="263" mass="29616">MAHVFSEDFKFLYHYYIISAKHGEPGSVRTGQRPTNQREFAIRGSQRTNRQKTQMSSCSSMASLLITPPTATLQLKEDRMRVSPAITNPSSKIDQTGLRNSRRHGRCFVTKSKMTVEGDVLEKQSVSVQDKNDFGVVSVHHVGLLCENLERSLSFYQNLLGLEINEARPHDKLPYRGAWLWVGSEMIHLMELPNPDPLTGRPEHGGRDRHTSQTDVDFQEESGQLTLRFATAGIPYTLSKSGRPAIFTRDPDANALEFTQVDS</sequence>
<dbReference type="OrthoDB" id="5371818at2759"/>
<dbReference type="Proteomes" id="UP000507245">
    <property type="component" value="Unassembled WGS sequence"/>
</dbReference>
<dbReference type="SUPFAM" id="SSF54593">
    <property type="entry name" value="Glyoxalase/Bleomycin resistance protein/Dihydroxybiphenyl dioxygenase"/>
    <property type="match status" value="1"/>
</dbReference>
<dbReference type="PANTHER" id="PTHR21366:SF22">
    <property type="entry name" value="VOC DOMAIN-CONTAINING PROTEIN"/>
    <property type="match status" value="1"/>
</dbReference>
<evidence type="ECO:0000313" key="4">
    <source>
        <dbReference type="Proteomes" id="UP000507245"/>
    </source>
</evidence>
<keyword evidence="4" id="KW-1185">Reference proteome</keyword>
<organism evidence="3 4">
    <name type="scientific">Prunus armeniaca</name>
    <name type="common">Apricot</name>
    <name type="synonym">Armeniaca vulgaris</name>
    <dbReference type="NCBI Taxonomy" id="36596"/>
    <lineage>
        <taxon>Eukaryota</taxon>
        <taxon>Viridiplantae</taxon>
        <taxon>Streptophyta</taxon>
        <taxon>Embryophyta</taxon>
        <taxon>Tracheophyta</taxon>
        <taxon>Spermatophyta</taxon>
        <taxon>Magnoliopsida</taxon>
        <taxon>eudicotyledons</taxon>
        <taxon>Gunneridae</taxon>
        <taxon>Pentapetalae</taxon>
        <taxon>rosids</taxon>
        <taxon>fabids</taxon>
        <taxon>Rosales</taxon>
        <taxon>Rosaceae</taxon>
        <taxon>Amygdaloideae</taxon>
        <taxon>Amygdaleae</taxon>
        <taxon>Prunus</taxon>
    </lineage>
</organism>
<proteinExistence type="predicted"/>
<dbReference type="InterPro" id="IPR037523">
    <property type="entry name" value="VOC_core"/>
</dbReference>
<reference evidence="4" key="1">
    <citation type="journal article" date="2020" name="Genome Biol.">
        <title>Gamete binning: chromosome-level and haplotype-resolved genome assembly enabled by high-throughput single-cell sequencing of gamete genomes.</title>
        <authorList>
            <person name="Campoy J.A."/>
            <person name="Sun H."/>
            <person name="Goel M."/>
            <person name="Jiao W.-B."/>
            <person name="Folz-Donahue K."/>
            <person name="Wang N."/>
            <person name="Rubio M."/>
            <person name="Liu C."/>
            <person name="Kukat C."/>
            <person name="Ruiz D."/>
            <person name="Huettel B."/>
            <person name="Schneeberger K."/>
        </authorList>
    </citation>
    <scope>NUCLEOTIDE SEQUENCE [LARGE SCALE GENOMIC DNA]</scope>
    <source>
        <strain evidence="4">cv. Rojo Pasion</strain>
    </source>
</reference>
<dbReference type="PROSITE" id="PS51819">
    <property type="entry name" value="VOC"/>
    <property type="match status" value="1"/>
</dbReference>
<evidence type="ECO:0000313" key="3">
    <source>
        <dbReference type="EMBL" id="CAB4318579.1"/>
    </source>
</evidence>
<feature type="region of interest" description="Disordered" evidence="1">
    <location>
        <begin position="193"/>
        <end position="218"/>
    </location>
</feature>